<gene>
    <name evidence="2" type="ORF">K7C98_14515</name>
</gene>
<dbReference type="RefSeq" id="WP_224192240.1">
    <property type="nucleotide sequence ID" value="NZ_JAIRAU010000016.1"/>
</dbReference>
<dbReference type="EMBL" id="JAIRAU010000016">
    <property type="protein sequence ID" value="MBZ5710472.1"/>
    <property type="molecule type" value="Genomic_DNA"/>
</dbReference>
<sequence length="155" mass="16474">MTGTSTNPGLALLFIPGTLFWVLVLAGIFTKNTFMIGGAVVLFVVTAVGAITIKARASSARNAERLRVWQGGTPGRARIVTIGTKGGAINGHPNIDFDLEVTLPGQEPYRVQVTSLVSKLAISRVQPDTQIDVRVDPGNKLNVLIDAALTPYGYE</sequence>
<keyword evidence="1" id="KW-0472">Membrane</keyword>
<feature type="transmembrane region" description="Helical" evidence="1">
    <location>
        <begin position="34"/>
        <end position="53"/>
    </location>
</feature>
<name>A0ABS7TQG9_9BACT</name>
<evidence type="ECO:0000256" key="1">
    <source>
        <dbReference type="SAM" id="Phobius"/>
    </source>
</evidence>
<evidence type="ECO:0000313" key="2">
    <source>
        <dbReference type="EMBL" id="MBZ5710472.1"/>
    </source>
</evidence>
<keyword evidence="1" id="KW-0812">Transmembrane</keyword>
<dbReference type="Proteomes" id="UP001139031">
    <property type="component" value="Unassembled WGS sequence"/>
</dbReference>
<keyword evidence="1" id="KW-1133">Transmembrane helix</keyword>
<feature type="transmembrane region" description="Helical" evidence="1">
    <location>
        <begin position="9"/>
        <end position="28"/>
    </location>
</feature>
<evidence type="ECO:0000313" key="3">
    <source>
        <dbReference type="Proteomes" id="UP001139031"/>
    </source>
</evidence>
<proteinExistence type="predicted"/>
<keyword evidence="3" id="KW-1185">Reference proteome</keyword>
<accession>A0ABS7TQG9</accession>
<protein>
    <submittedName>
        <fullName evidence="2">Uncharacterized protein</fullName>
    </submittedName>
</protein>
<comment type="caution">
    <text evidence="2">The sequence shown here is derived from an EMBL/GenBank/DDBJ whole genome shotgun (WGS) entry which is preliminary data.</text>
</comment>
<reference evidence="2" key="1">
    <citation type="submission" date="2021-08" db="EMBL/GenBank/DDBJ databases">
        <authorList>
            <person name="Stevens D.C."/>
        </authorList>
    </citation>
    <scope>NUCLEOTIDE SEQUENCE</scope>
    <source>
        <strain evidence="2">DSM 53165</strain>
    </source>
</reference>
<organism evidence="2 3">
    <name type="scientific">Nannocystis pusilla</name>
    <dbReference type="NCBI Taxonomy" id="889268"/>
    <lineage>
        <taxon>Bacteria</taxon>
        <taxon>Pseudomonadati</taxon>
        <taxon>Myxococcota</taxon>
        <taxon>Polyangia</taxon>
        <taxon>Nannocystales</taxon>
        <taxon>Nannocystaceae</taxon>
        <taxon>Nannocystis</taxon>
    </lineage>
</organism>